<dbReference type="EMBL" id="UOGH01000208">
    <property type="protein sequence ID" value="VAX31583.1"/>
    <property type="molecule type" value="Genomic_DNA"/>
</dbReference>
<reference evidence="1" key="1">
    <citation type="submission" date="2018-06" db="EMBL/GenBank/DDBJ databases">
        <authorList>
            <person name="Zhirakovskaya E."/>
        </authorList>
    </citation>
    <scope>NUCLEOTIDE SEQUENCE</scope>
</reference>
<name>A0A3B1D465_9ZZZZ</name>
<gene>
    <name evidence="1" type="ORF">MNBD_NITROSPIRAE02-455</name>
</gene>
<evidence type="ECO:0000313" key="1">
    <source>
        <dbReference type="EMBL" id="VAX31583.1"/>
    </source>
</evidence>
<sequence>MYRKFMEILKVVSGDSLEKEKKFDDILVKLEMSDINLFKVNEELRILEKSRLIEDEDLDTIKSVVVYLFMKNSGLETEEIYALVYGNGKSVMWH</sequence>
<organism evidence="1">
    <name type="scientific">hydrothermal vent metagenome</name>
    <dbReference type="NCBI Taxonomy" id="652676"/>
    <lineage>
        <taxon>unclassified sequences</taxon>
        <taxon>metagenomes</taxon>
        <taxon>ecological metagenomes</taxon>
    </lineage>
</organism>
<protein>
    <submittedName>
        <fullName evidence="1">Uncharacterized protein</fullName>
    </submittedName>
</protein>
<accession>A0A3B1D465</accession>
<proteinExistence type="predicted"/>
<dbReference type="AlphaFoldDB" id="A0A3B1D465"/>